<dbReference type="Proteomes" id="UP001467690">
    <property type="component" value="Unassembled WGS sequence"/>
</dbReference>
<keyword evidence="2" id="KW-0472">Membrane</keyword>
<proteinExistence type="predicted"/>
<keyword evidence="2" id="KW-0812">Transmembrane</keyword>
<evidence type="ECO:0000313" key="4">
    <source>
        <dbReference type="Proteomes" id="UP001467690"/>
    </source>
</evidence>
<dbReference type="RefSeq" id="WP_350403465.1">
    <property type="nucleotide sequence ID" value="NZ_JBELOE010000302.1"/>
</dbReference>
<feature type="transmembrane region" description="Helical" evidence="2">
    <location>
        <begin position="42"/>
        <end position="75"/>
    </location>
</feature>
<reference evidence="3 4" key="1">
    <citation type="submission" date="2024-06" db="EMBL/GenBank/DDBJ databases">
        <authorList>
            <person name="Chen R.Y."/>
        </authorList>
    </citation>
    <scope>NUCLEOTIDE SEQUENCE [LARGE SCALE GENOMIC DNA]</scope>
    <source>
        <strain evidence="3 4">D2</strain>
    </source>
</reference>
<name>A0ABV1RNA1_9ALTE</name>
<keyword evidence="4" id="KW-1185">Reference proteome</keyword>
<evidence type="ECO:0000256" key="2">
    <source>
        <dbReference type="SAM" id="Phobius"/>
    </source>
</evidence>
<feature type="region of interest" description="Disordered" evidence="1">
    <location>
        <begin position="196"/>
        <end position="219"/>
    </location>
</feature>
<gene>
    <name evidence="3" type="ORF">ABS311_21315</name>
</gene>
<organism evidence="3 4">
    <name type="scientific">Catenovulum sediminis</name>
    <dbReference type="NCBI Taxonomy" id="1740262"/>
    <lineage>
        <taxon>Bacteria</taxon>
        <taxon>Pseudomonadati</taxon>
        <taxon>Pseudomonadota</taxon>
        <taxon>Gammaproteobacteria</taxon>
        <taxon>Alteromonadales</taxon>
        <taxon>Alteromonadaceae</taxon>
        <taxon>Catenovulum</taxon>
    </lineage>
</organism>
<evidence type="ECO:0000313" key="3">
    <source>
        <dbReference type="EMBL" id="MER2494419.1"/>
    </source>
</evidence>
<evidence type="ECO:0000256" key="1">
    <source>
        <dbReference type="SAM" id="MobiDB-lite"/>
    </source>
</evidence>
<keyword evidence="2" id="KW-1133">Transmembrane helix</keyword>
<comment type="caution">
    <text evidence="3">The sequence shown here is derived from an EMBL/GenBank/DDBJ whole genome shotgun (WGS) entry which is preliminary data.</text>
</comment>
<sequence>MFTNNRIGTSALSENAQLNLYKHYKFSWWQCFVSSWMDYIRYLFLIGLALYSAFPVLELEFVLGALGLLGVFVVLRTKDWLESGQVLLATSDTCIRLNNGKDYDWHEVASVEIPPLPVSPYGMPVPKYRIHFKDGRSFPIDQRLEKYTGLYNELYKRKISGAEKPLPMYEVELQNGMAPGGLKPKPVAIYYPDKNIEVPTEPKNSANVRRKRRKPASRK</sequence>
<dbReference type="EMBL" id="JBELOE010000302">
    <property type="protein sequence ID" value="MER2494419.1"/>
    <property type="molecule type" value="Genomic_DNA"/>
</dbReference>
<accession>A0ABV1RNA1</accession>
<feature type="compositionally biased region" description="Basic residues" evidence="1">
    <location>
        <begin position="208"/>
        <end position="219"/>
    </location>
</feature>
<protein>
    <submittedName>
        <fullName evidence="3">Uncharacterized protein</fullName>
    </submittedName>
</protein>